<dbReference type="SFLD" id="SFLDG01018">
    <property type="entry name" value="Squalene/Phytoene_Synthase_Lik"/>
    <property type="match status" value="1"/>
</dbReference>
<dbReference type="InterPro" id="IPR033904">
    <property type="entry name" value="Trans_IPPS_HH"/>
</dbReference>
<evidence type="ECO:0000313" key="4">
    <source>
        <dbReference type="Proteomes" id="UP001054846"/>
    </source>
</evidence>
<dbReference type="InterPro" id="IPR008949">
    <property type="entry name" value="Isoprenoid_synthase_dom_sf"/>
</dbReference>
<dbReference type="InterPro" id="IPR002060">
    <property type="entry name" value="Squ/phyt_synthse"/>
</dbReference>
<accession>A0ABY3PKK7</accession>
<dbReference type="PANTHER" id="PTHR11626">
    <property type="entry name" value="FARNESYL-DIPHOSPHATE FARNESYLTRANSFERASE"/>
    <property type="match status" value="1"/>
</dbReference>
<keyword evidence="2" id="KW-0808">Transferase</keyword>
<dbReference type="Proteomes" id="UP001054846">
    <property type="component" value="Chromosome"/>
</dbReference>
<dbReference type="CDD" id="cd00683">
    <property type="entry name" value="Trans_IPPS_HH"/>
    <property type="match status" value="1"/>
</dbReference>
<name>A0ABY3PKK7_9CYAN</name>
<organism evidence="3 4">
    <name type="scientific">Gloeobacter morelensis MG652769</name>
    <dbReference type="NCBI Taxonomy" id="2781736"/>
    <lineage>
        <taxon>Bacteria</taxon>
        <taxon>Bacillati</taxon>
        <taxon>Cyanobacteriota</taxon>
        <taxon>Cyanophyceae</taxon>
        <taxon>Gloeobacterales</taxon>
        <taxon>Gloeobacteraceae</taxon>
        <taxon>Gloeobacter</taxon>
        <taxon>Gloeobacter morelensis</taxon>
    </lineage>
</organism>
<keyword evidence="4" id="KW-1185">Reference proteome</keyword>
<evidence type="ECO:0000313" key="3">
    <source>
        <dbReference type="EMBL" id="UFP94195.1"/>
    </source>
</evidence>
<dbReference type="PROSITE" id="PS01044">
    <property type="entry name" value="SQUALEN_PHYTOEN_SYN_1"/>
    <property type="match status" value="1"/>
</dbReference>
<dbReference type="InterPro" id="IPR044844">
    <property type="entry name" value="Trans_IPPS_euk-type"/>
</dbReference>
<sequence>MQGTHGATGGQQSALLFCNAILPRVSRTFAISIRFLPGRLGRAVLTAYLLCRIADTIEDDPAASAGEKVRLLGEFMAGFDEVETARKFPTLAQSVSGEAAHVELVHHTDLVFELFEGVPAPSRQIVKRWVGEMVAGMQKFVALYPHGIRIQTLEEYNEYCYYVAGTVGHLLTDLWHAHAPSIDQAKYTALLKHCEAFGEALQTVNILKDIAWDAEHENSIYVPEQSLREHGSSQQTLLSPHCLEQNRAAIASLVALAWTDLDAALVYLLAIPRRAVPIRLFCILPLLFAYATLREITRSTAMLTSGGTVKISREEVKSLMMAGVATVLSNRGIERLVARVRTDAYGLGWGGSPPCPPLPKGGS</sequence>
<dbReference type="Pfam" id="PF00494">
    <property type="entry name" value="SQS_PSY"/>
    <property type="match status" value="1"/>
</dbReference>
<dbReference type="RefSeq" id="WP_230841251.1">
    <property type="nucleotide sequence ID" value="NZ_CP063845.1"/>
</dbReference>
<gene>
    <name evidence="3" type="ORF">ISF26_20935</name>
</gene>
<comment type="pathway">
    <text evidence="1">Carotenoid biosynthesis.</text>
</comment>
<evidence type="ECO:0000256" key="1">
    <source>
        <dbReference type="ARBA" id="ARBA00004829"/>
    </source>
</evidence>
<protein>
    <submittedName>
        <fullName evidence="3">Phytoene/squalene synthase family protein</fullName>
    </submittedName>
</protein>
<reference evidence="3 4" key="1">
    <citation type="journal article" date="2021" name="Genome Biol. Evol.">
        <title>Complete Genome Sequencing of a Novel Gloeobacter Species from a Waterfall Cave in Mexico.</title>
        <authorList>
            <person name="Saw J.H."/>
            <person name="Cardona T."/>
            <person name="Montejano G."/>
        </authorList>
    </citation>
    <scope>NUCLEOTIDE SEQUENCE [LARGE SCALE GENOMIC DNA]</scope>
    <source>
        <strain evidence="3">MG652769</strain>
    </source>
</reference>
<dbReference type="SFLD" id="SFLDS00005">
    <property type="entry name" value="Isoprenoid_Synthase_Type_I"/>
    <property type="match status" value="1"/>
</dbReference>
<evidence type="ECO:0000256" key="2">
    <source>
        <dbReference type="ARBA" id="ARBA00022679"/>
    </source>
</evidence>
<dbReference type="InterPro" id="IPR019845">
    <property type="entry name" value="Squalene/phytoene_synthase_CS"/>
</dbReference>
<dbReference type="SUPFAM" id="SSF48576">
    <property type="entry name" value="Terpenoid synthases"/>
    <property type="match status" value="1"/>
</dbReference>
<dbReference type="PANTHER" id="PTHR11626:SF2">
    <property type="entry name" value="SQUALENE SYNTHASE"/>
    <property type="match status" value="1"/>
</dbReference>
<proteinExistence type="predicted"/>
<dbReference type="Gene3D" id="1.10.600.10">
    <property type="entry name" value="Farnesyl Diphosphate Synthase"/>
    <property type="match status" value="1"/>
</dbReference>
<dbReference type="EMBL" id="CP063845">
    <property type="protein sequence ID" value="UFP94195.1"/>
    <property type="molecule type" value="Genomic_DNA"/>
</dbReference>